<evidence type="ECO:0000256" key="1">
    <source>
        <dbReference type="SAM" id="MobiDB-lite"/>
    </source>
</evidence>
<sequence>ARGIPSGLRPRQPAPPAARDHHDSRGGPL</sequence>
<reference evidence="2" key="1">
    <citation type="submission" date="2020-02" db="EMBL/GenBank/DDBJ databases">
        <authorList>
            <person name="Meier V. D."/>
        </authorList>
    </citation>
    <scope>NUCLEOTIDE SEQUENCE</scope>
    <source>
        <strain evidence="2">AVDCRST_MAG85</strain>
    </source>
</reference>
<protein>
    <submittedName>
        <fullName evidence="2">Uncharacterized protein</fullName>
    </submittedName>
</protein>
<feature type="region of interest" description="Disordered" evidence="1">
    <location>
        <begin position="1"/>
        <end position="29"/>
    </location>
</feature>
<dbReference type="AlphaFoldDB" id="A0A6J4U0L3"/>
<gene>
    <name evidence="2" type="ORF">AVDCRST_MAG85-4237</name>
</gene>
<feature type="non-terminal residue" evidence="2">
    <location>
        <position position="1"/>
    </location>
</feature>
<feature type="non-terminal residue" evidence="2">
    <location>
        <position position="29"/>
    </location>
</feature>
<evidence type="ECO:0000313" key="2">
    <source>
        <dbReference type="EMBL" id="CAA9537139.1"/>
    </source>
</evidence>
<accession>A0A6J4U0L3</accession>
<organism evidence="2">
    <name type="scientific">uncultured Solirubrobacteraceae bacterium</name>
    <dbReference type="NCBI Taxonomy" id="1162706"/>
    <lineage>
        <taxon>Bacteria</taxon>
        <taxon>Bacillati</taxon>
        <taxon>Actinomycetota</taxon>
        <taxon>Thermoleophilia</taxon>
        <taxon>Solirubrobacterales</taxon>
        <taxon>Solirubrobacteraceae</taxon>
        <taxon>environmental samples</taxon>
    </lineage>
</organism>
<dbReference type="EMBL" id="CADCVT010000482">
    <property type="protein sequence ID" value="CAA9537139.1"/>
    <property type="molecule type" value="Genomic_DNA"/>
</dbReference>
<name>A0A6J4U0L3_9ACTN</name>
<proteinExistence type="predicted"/>
<feature type="compositionally biased region" description="Basic and acidic residues" evidence="1">
    <location>
        <begin position="18"/>
        <end position="29"/>
    </location>
</feature>